<dbReference type="Gene3D" id="3.40.50.720">
    <property type="entry name" value="NAD(P)-binding Rossmann-like Domain"/>
    <property type="match status" value="1"/>
</dbReference>
<dbReference type="EC" id="1.1.1.47" evidence="3"/>
<proteinExistence type="inferred from homology"/>
<dbReference type="GO" id="GO:0047936">
    <property type="term" value="F:glucose 1-dehydrogenase [NAD(P)+] activity"/>
    <property type="evidence" value="ECO:0007669"/>
    <property type="project" value="UniProtKB-EC"/>
</dbReference>
<dbReference type="InterPro" id="IPR002347">
    <property type="entry name" value="SDR_fam"/>
</dbReference>
<evidence type="ECO:0000313" key="3">
    <source>
        <dbReference type="EMBL" id="KAB7731767.1"/>
    </source>
</evidence>
<sequence>MTSFTNQIALVTGAGSGIGRATALAFAQAGARVVVSDINDEGGRDTVEQITQAGGEVVYIRCDVAQPEQVQALVDQTVARYGRLDIGINNAGIGGRFAKLLDQTPADFDQMMAVNVGSVFYGMQAQIRQMLTQPEGGRIVNVASIAGVRGMPMGAPYSASKHAVVGLTKTAALEYARQKIRVNAICPVYTHSAMVQSLIDIAPGMEDRMRRVIPMGRFGEPTDIAQAILWLCADENAFCTGQALQMDGGMTAG</sequence>
<dbReference type="Pfam" id="PF13561">
    <property type="entry name" value="adh_short_C2"/>
    <property type="match status" value="1"/>
</dbReference>
<keyword evidence="2 3" id="KW-0560">Oxidoreductase</keyword>
<accession>A0A7J5U1W2</accession>
<dbReference type="PRINTS" id="PR00081">
    <property type="entry name" value="GDHRDH"/>
</dbReference>
<evidence type="ECO:0000256" key="1">
    <source>
        <dbReference type="ARBA" id="ARBA00006484"/>
    </source>
</evidence>
<dbReference type="Proteomes" id="UP000488299">
    <property type="component" value="Unassembled WGS sequence"/>
</dbReference>
<comment type="similarity">
    <text evidence="1">Belongs to the short-chain dehydrogenases/reductases (SDR) family.</text>
</comment>
<dbReference type="RefSeq" id="WP_152123359.1">
    <property type="nucleotide sequence ID" value="NZ_WELI01000002.1"/>
</dbReference>
<dbReference type="PANTHER" id="PTHR24321">
    <property type="entry name" value="DEHYDROGENASES, SHORT CHAIN"/>
    <property type="match status" value="1"/>
</dbReference>
<dbReference type="InterPro" id="IPR036291">
    <property type="entry name" value="NAD(P)-bd_dom_sf"/>
</dbReference>
<reference evidence="3 4" key="1">
    <citation type="submission" date="2019-10" db="EMBL/GenBank/DDBJ databases">
        <title>Rudanella paleaurantiibacter sp. nov., isolated from sludge.</title>
        <authorList>
            <person name="Xu S.Q."/>
        </authorList>
    </citation>
    <scope>NUCLEOTIDE SEQUENCE [LARGE SCALE GENOMIC DNA]</scope>
    <source>
        <strain evidence="3 4">HX-22-17</strain>
    </source>
</reference>
<evidence type="ECO:0000256" key="2">
    <source>
        <dbReference type="ARBA" id="ARBA00023002"/>
    </source>
</evidence>
<dbReference type="PROSITE" id="PS00061">
    <property type="entry name" value="ADH_SHORT"/>
    <property type="match status" value="1"/>
</dbReference>
<dbReference type="EMBL" id="WELI01000002">
    <property type="protein sequence ID" value="KAB7731767.1"/>
    <property type="molecule type" value="Genomic_DNA"/>
</dbReference>
<name>A0A7J5U1W2_9BACT</name>
<evidence type="ECO:0000313" key="4">
    <source>
        <dbReference type="Proteomes" id="UP000488299"/>
    </source>
</evidence>
<dbReference type="AlphaFoldDB" id="A0A7J5U1W2"/>
<comment type="caution">
    <text evidence="3">The sequence shown here is derived from an EMBL/GenBank/DDBJ whole genome shotgun (WGS) entry which is preliminary data.</text>
</comment>
<dbReference type="InterPro" id="IPR020904">
    <property type="entry name" value="Sc_DH/Rdtase_CS"/>
</dbReference>
<dbReference type="NCBIfam" id="NF005559">
    <property type="entry name" value="PRK07231.1"/>
    <property type="match status" value="1"/>
</dbReference>
<gene>
    <name evidence="3" type="ORF">F5984_05950</name>
</gene>
<keyword evidence="4" id="KW-1185">Reference proteome</keyword>
<dbReference type="PANTHER" id="PTHR24321:SF8">
    <property type="entry name" value="ESTRADIOL 17-BETA-DEHYDROGENASE 8-RELATED"/>
    <property type="match status" value="1"/>
</dbReference>
<organism evidence="3 4">
    <name type="scientific">Rudanella paleaurantiibacter</name>
    <dbReference type="NCBI Taxonomy" id="2614655"/>
    <lineage>
        <taxon>Bacteria</taxon>
        <taxon>Pseudomonadati</taxon>
        <taxon>Bacteroidota</taxon>
        <taxon>Cytophagia</taxon>
        <taxon>Cytophagales</taxon>
        <taxon>Cytophagaceae</taxon>
        <taxon>Rudanella</taxon>
    </lineage>
</organism>
<dbReference type="SUPFAM" id="SSF51735">
    <property type="entry name" value="NAD(P)-binding Rossmann-fold domains"/>
    <property type="match status" value="1"/>
</dbReference>
<dbReference type="FunFam" id="3.40.50.720:FF:000084">
    <property type="entry name" value="Short-chain dehydrogenase reductase"/>
    <property type="match status" value="1"/>
</dbReference>
<dbReference type="PRINTS" id="PR00080">
    <property type="entry name" value="SDRFAMILY"/>
</dbReference>
<protein>
    <submittedName>
        <fullName evidence="3">Glucose 1-dehydrogenase</fullName>
        <ecNumber evidence="3">1.1.1.47</ecNumber>
    </submittedName>
</protein>
<dbReference type="CDD" id="cd05233">
    <property type="entry name" value="SDR_c"/>
    <property type="match status" value="1"/>
</dbReference>